<sequence length="143" mass="15567">MPARRVRSSRLTTPSVDERGKLSSRQASPANWFRGPVEPGPLGFGKPSALPDSEDSLDAGHIPVWYAHNMHERSPAMPVSSNTYSPYSKPSEKTYRLPPSPLPLKILLSDDSRDVVSEPPRHTLAELLLRVATTNAAAKQGGT</sequence>
<accession>A0A4Y9Y4D7</accession>
<feature type="compositionally biased region" description="Polar residues" evidence="1">
    <location>
        <begin position="79"/>
        <end position="88"/>
    </location>
</feature>
<protein>
    <submittedName>
        <fullName evidence="2">Uncharacterized protein</fullName>
    </submittedName>
</protein>
<gene>
    <name evidence="2" type="ORF">EVG20_g8981</name>
</gene>
<feature type="region of interest" description="Disordered" evidence="1">
    <location>
        <begin position="1"/>
        <end position="57"/>
    </location>
</feature>
<organism evidence="2 3">
    <name type="scientific">Dentipellis fragilis</name>
    <dbReference type="NCBI Taxonomy" id="205917"/>
    <lineage>
        <taxon>Eukaryota</taxon>
        <taxon>Fungi</taxon>
        <taxon>Dikarya</taxon>
        <taxon>Basidiomycota</taxon>
        <taxon>Agaricomycotina</taxon>
        <taxon>Agaricomycetes</taxon>
        <taxon>Russulales</taxon>
        <taxon>Hericiaceae</taxon>
        <taxon>Dentipellis</taxon>
    </lineage>
</organism>
<reference evidence="2 3" key="1">
    <citation type="submission" date="2019-02" db="EMBL/GenBank/DDBJ databases">
        <title>Genome sequencing of the rare red list fungi Dentipellis fragilis.</title>
        <authorList>
            <person name="Buettner E."/>
            <person name="Kellner H."/>
        </authorList>
    </citation>
    <scope>NUCLEOTIDE SEQUENCE [LARGE SCALE GENOMIC DNA]</scope>
    <source>
        <strain evidence="2 3">DSM 105465</strain>
    </source>
</reference>
<comment type="caution">
    <text evidence="2">The sequence shown here is derived from an EMBL/GenBank/DDBJ whole genome shotgun (WGS) entry which is preliminary data.</text>
</comment>
<keyword evidence="3" id="KW-1185">Reference proteome</keyword>
<evidence type="ECO:0000313" key="3">
    <source>
        <dbReference type="Proteomes" id="UP000298327"/>
    </source>
</evidence>
<evidence type="ECO:0000313" key="2">
    <source>
        <dbReference type="EMBL" id="TFY56291.1"/>
    </source>
</evidence>
<dbReference type="EMBL" id="SEOQ01000840">
    <property type="protein sequence ID" value="TFY56291.1"/>
    <property type="molecule type" value="Genomic_DNA"/>
</dbReference>
<name>A0A4Y9Y4D7_9AGAM</name>
<evidence type="ECO:0000256" key="1">
    <source>
        <dbReference type="SAM" id="MobiDB-lite"/>
    </source>
</evidence>
<dbReference type="AlphaFoldDB" id="A0A4Y9Y4D7"/>
<dbReference type="Proteomes" id="UP000298327">
    <property type="component" value="Unassembled WGS sequence"/>
</dbReference>
<proteinExistence type="predicted"/>
<feature type="region of interest" description="Disordered" evidence="1">
    <location>
        <begin position="73"/>
        <end position="101"/>
    </location>
</feature>